<organism evidence="1 2">
    <name type="scientific">Vaccinium darrowii</name>
    <dbReference type="NCBI Taxonomy" id="229202"/>
    <lineage>
        <taxon>Eukaryota</taxon>
        <taxon>Viridiplantae</taxon>
        <taxon>Streptophyta</taxon>
        <taxon>Embryophyta</taxon>
        <taxon>Tracheophyta</taxon>
        <taxon>Spermatophyta</taxon>
        <taxon>Magnoliopsida</taxon>
        <taxon>eudicotyledons</taxon>
        <taxon>Gunneridae</taxon>
        <taxon>Pentapetalae</taxon>
        <taxon>asterids</taxon>
        <taxon>Ericales</taxon>
        <taxon>Ericaceae</taxon>
        <taxon>Vaccinioideae</taxon>
        <taxon>Vaccinieae</taxon>
        <taxon>Vaccinium</taxon>
    </lineage>
</organism>
<gene>
    <name evidence="1" type="ORF">Vadar_015235</name>
</gene>
<evidence type="ECO:0000313" key="1">
    <source>
        <dbReference type="EMBL" id="KAH7854554.1"/>
    </source>
</evidence>
<comment type="caution">
    <text evidence="1">The sequence shown here is derived from an EMBL/GenBank/DDBJ whole genome shotgun (WGS) entry which is preliminary data.</text>
</comment>
<keyword evidence="2" id="KW-1185">Reference proteome</keyword>
<dbReference type="Proteomes" id="UP000828048">
    <property type="component" value="Chromosome 11"/>
</dbReference>
<proteinExistence type="predicted"/>
<reference evidence="1 2" key="1">
    <citation type="journal article" date="2021" name="Hortic Res">
        <title>High-quality reference genome and annotation aids understanding of berry development for evergreen blueberry (Vaccinium darrowii).</title>
        <authorList>
            <person name="Yu J."/>
            <person name="Hulse-Kemp A.M."/>
            <person name="Babiker E."/>
            <person name="Staton M."/>
        </authorList>
    </citation>
    <scope>NUCLEOTIDE SEQUENCE [LARGE SCALE GENOMIC DNA]</scope>
    <source>
        <strain evidence="2">cv. NJ 8807/NJ 8810</strain>
        <tissue evidence="1">Young leaf</tissue>
    </source>
</reference>
<accession>A0ACB7YN47</accession>
<evidence type="ECO:0000313" key="2">
    <source>
        <dbReference type="Proteomes" id="UP000828048"/>
    </source>
</evidence>
<dbReference type="EMBL" id="CM037161">
    <property type="protein sequence ID" value="KAH7854554.1"/>
    <property type="molecule type" value="Genomic_DNA"/>
</dbReference>
<sequence length="374" mass="42226">MSIIFILFFLLRLSTAQHDCTPTTCSDHGPTIRFPFRLKNHHPHHCGYPGFDLSCSPNATHLPTTTTILNLPYSVEVLVTNIDYESQLIHIKDANSCFPQQLQNLNLSTTPFQFADFVYNFSLFSCPSTESYFPYNITCLGGDGLEVCALDGEDSIYYAPLISCRKMYNLSVPSQAFDQTADLRLQWPKWVCGKCEAKGKFCRFKSNSTSDEIECFGKLNPLKKGDLVIGGVTVGSLLLLVIVITMYWFHKQKEIKRNGQLRIEKFLEDYRALKPVRYSYADIKKITCQFKDKVGQGGYGTVYKGQLSTDVHVAVKVLNNTKGNGEEFINEVGIIGKIHHVNVVRLVGYCADGFRRALISEFLPNDFARKVHVI</sequence>
<protein>
    <submittedName>
        <fullName evidence="1">Uncharacterized protein</fullName>
    </submittedName>
</protein>
<name>A0ACB7YN47_9ERIC</name>